<dbReference type="OrthoDB" id="598270at2759"/>
<dbReference type="Pfam" id="PF00626">
    <property type="entry name" value="Gelsolin"/>
    <property type="match status" value="2"/>
</dbReference>
<dbReference type="AlphaFoldDB" id="A0A833QBV0"/>
<feature type="domain" description="Gelsolin-like" evidence="2">
    <location>
        <begin position="116"/>
        <end position="182"/>
    </location>
</feature>
<evidence type="ECO:0000256" key="1">
    <source>
        <dbReference type="ARBA" id="ARBA00022737"/>
    </source>
</evidence>
<keyword evidence="4" id="KW-1185">Reference proteome</keyword>
<dbReference type="EMBL" id="SWLB01000144">
    <property type="protein sequence ID" value="KAF3320118.1"/>
    <property type="molecule type" value="Genomic_DNA"/>
</dbReference>
<dbReference type="InterPro" id="IPR007123">
    <property type="entry name" value="Gelsolin-like_dom"/>
</dbReference>
<sequence length="200" mass="22219">MCQVPVEKSSLNHGDIFILDTQSKIYQFNGSDSSIQERGKAMEVIQHIKDLYHEGSCNIATIADAEVADDAEASEFWEYFGGFGTISAQTSHEDNSMEEGPSAQLYNVQQGKPVPVDTENLTMDLLETNKCYLLESGLEIYVWLGKGASITDKQGASKAAEELLYDPKRKKSRVIRVIEGYETGLFKSKFTGWALGEEDD</sequence>
<comment type="caution">
    <text evidence="3">The sequence shown here is derived from an EMBL/GenBank/DDBJ whole genome shotgun (WGS) entry which is preliminary data.</text>
</comment>
<name>A0A833QBV0_9POAL</name>
<protein>
    <submittedName>
        <fullName evidence="3">Villin-4-like protein</fullName>
    </submittedName>
</protein>
<evidence type="ECO:0000259" key="2">
    <source>
        <dbReference type="Pfam" id="PF00626"/>
    </source>
</evidence>
<gene>
    <name evidence="3" type="ORF">FCM35_KLT22283</name>
</gene>
<dbReference type="InterPro" id="IPR007122">
    <property type="entry name" value="Villin/Gelsolin"/>
</dbReference>
<evidence type="ECO:0000313" key="4">
    <source>
        <dbReference type="Proteomes" id="UP000623129"/>
    </source>
</evidence>
<dbReference type="Gene3D" id="3.40.20.10">
    <property type="entry name" value="Severin"/>
    <property type="match status" value="2"/>
</dbReference>
<dbReference type="SUPFAM" id="SSF55753">
    <property type="entry name" value="Actin depolymerizing proteins"/>
    <property type="match status" value="2"/>
</dbReference>
<proteinExistence type="predicted"/>
<accession>A0A833QBV0</accession>
<reference evidence="3" key="1">
    <citation type="submission" date="2020-01" db="EMBL/GenBank/DDBJ databases">
        <title>Genome sequence of Kobresia littledalei, the first chromosome-level genome in the family Cyperaceae.</title>
        <authorList>
            <person name="Qu G."/>
        </authorList>
    </citation>
    <scope>NUCLEOTIDE SEQUENCE</scope>
    <source>
        <strain evidence="3">C.B.Clarke</strain>
        <tissue evidence="3">Leaf</tissue>
    </source>
</reference>
<dbReference type="SMART" id="SM00262">
    <property type="entry name" value="GEL"/>
    <property type="match status" value="2"/>
</dbReference>
<evidence type="ECO:0000313" key="3">
    <source>
        <dbReference type="EMBL" id="KAF3320118.1"/>
    </source>
</evidence>
<dbReference type="PANTHER" id="PTHR11977">
    <property type="entry name" value="VILLIN"/>
    <property type="match status" value="1"/>
</dbReference>
<dbReference type="Proteomes" id="UP000623129">
    <property type="component" value="Unassembled WGS sequence"/>
</dbReference>
<dbReference type="PANTHER" id="PTHR11977:SF51">
    <property type="entry name" value="PROTEIN FLIGHTLESS-1 HOMOLOG"/>
    <property type="match status" value="1"/>
</dbReference>
<keyword evidence="1" id="KW-0677">Repeat</keyword>
<feature type="domain" description="Gelsolin-like" evidence="2">
    <location>
        <begin position="4"/>
        <end position="53"/>
    </location>
</feature>
<dbReference type="InterPro" id="IPR029006">
    <property type="entry name" value="ADF-H/Gelsolin-like_dom_sf"/>
</dbReference>
<organism evidence="3 4">
    <name type="scientific">Carex littledalei</name>
    <dbReference type="NCBI Taxonomy" id="544730"/>
    <lineage>
        <taxon>Eukaryota</taxon>
        <taxon>Viridiplantae</taxon>
        <taxon>Streptophyta</taxon>
        <taxon>Embryophyta</taxon>
        <taxon>Tracheophyta</taxon>
        <taxon>Spermatophyta</taxon>
        <taxon>Magnoliopsida</taxon>
        <taxon>Liliopsida</taxon>
        <taxon>Poales</taxon>
        <taxon>Cyperaceae</taxon>
        <taxon>Cyperoideae</taxon>
        <taxon>Cariceae</taxon>
        <taxon>Carex</taxon>
        <taxon>Carex subgen. Euthyceras</taxon>
    </lineage>
</organism>
<dbReference type="GO" id="GO:0051015">
    <property type="term" value="F:actin filament binding"/>
    <property type="evidence" value="ECO:0007669"/>
    <property type="project" value="InterPro"/>
</dbReference>